<dbReference type="AlphaFoldDB" id="A0A836BQP6"/>
<reference evidence="4" key="1">
    <citation type="journal article" date="2020" name="bioRxiv">
        <title>Comparative genomics of Chlamydomonas.</title>
        <authorList>
            <person name="Craig R.J."/>
            <person name="Hasan A.R."/>
            <person name="Ness R.W."/>
            <person name="Keightley P.D."/>
        </authorList>
    </citation>
    <scope>NUCLEOTIDE SEQUENCE</scope>
    <source>
        <strain evidence="4">CCAP 11/70</strain>
    </source>
</reference>
<dbReference type="InterPro" id="IPR057207">
    <property type="entry name" value="FBXL15_LRR"/>
</dbReference>
<protein>
    <recommendedName>
        <fullName evidence="3">F-box/LRR-repeat protein 15-like leucin rich repeat domain-containing protein</fullName>
    </recommendedName>
</protein>
<comment type="caution">
    <text evidence="4">The sequence shown here is derived from an EMBL/GenBank/DDBJ whole genome shotgun (WGS) entry which is preliminary data.</text>
</comment>
<feature type="compositionally biased region" description="Acidic residues" evidence="2">
    <location>
        <begin position="545"/>
        <end position="572"/>
    </location>
</feature>
<gene>
    <name evidence="4" type="ORF">HYH03_017151</name>
</gene>
<feature type="domain" description="F-box/LRR-repeat protein 15-like leucin rich repeat" evidence="3">
    <location>
        <begin position="244"/>
        <end position="395"/>
    </location>
</feature>
<feature type="region of interest" description="Disordered" evidence="2">
    <location>
        <begin position="94"/>
        <end position="124"/>
    </location>
</feature>
<accession>A0A836BQP6</accession>
<keyword evidence="5" id="KW-1185">Reference proteome</keyword>
<feature type="region of interest" description="Disordered" evidence="2">
    <location>
        <begin position="1"/>
        <end position="37"/>
    </location>
</feature>
<evidence type="ECO:0000256" key="1">
    <source>
        <dbReference type="ARBA" id="ARBA00004430"/>
    </source>
</evidence>
<dbReference type="OrthoDB" id="10257471at2759"/>
<dbReference type="PANTHER" id="PTHR13318:SF190">
    <property type="entry name" value="PARTNER OF PAIRED, ISOFORM B"/>
    <property type="match status" value="1"/>
</dbReference>
<dbReference type="PANTHER" id="PTHR13318">
    <property type="entry name" value="PARTNER OF PAIRED, ISOFORM B-RELATED"/>
    <property type="match status" value="1"/>
</dbReference>
<dbReference type="Proteomes" id="UP000612055">
    <property type="component" value="Unassembled WGS sequence"/>
</dbReference>
<sequence length="572" mass="58861">MAPKKRAREPAADNAGDGAAAAAPGGGDAASRRDGMADIARKRAAHFANFADDDEARDDNVHTGTGEARTLGPWSSAVQLVNARGQAQQDRKARLQQQQQAAREAEDALAEAADWEPSRDPSLGPHPRCPVPPLFATCLGVLTAWVECVESLEGVPDAIRVRLAASVCAQRKMSPEVSRLFSGGSPSPSEVSLPDCTQLDAGAMGALLGEVAGPRLQRLELGFCGRGLGDEAAARAAAAGPLGELEVLELGGAYRLGDGGLGTLLAACPALQRLSLPQAPRLTGGLLLRLPDWTPKLTHLNLADCRGVGADALVAALPRLPGLRSLRLDAIPEVDDSVLSAAALLPALTHLGLRCCTAVTDAGLTALAAGRGGALQGLTLDECGGRVTDAGVAALAGQCVALRSFSARRCTRLGDAALASLLRAGGGTMERLALSGVPGVGPGVAGALASACRDSLVGLDVSFCRKLPDRAMGLLLSRCTRLRRLVVYGCSQLSARSLYGHDNAHLVVEGQHTKVDLDLTGGGRGGKGVMGEGGKGEEKEKEEAKEEEGAEQEGEGPEAEETGEQSEDGEDE</sequence>
<dbReference type="GO" id="GO:0019005">
    <property type="term" value="C:SCF ubiquitin ligase complex"/>
    <property type="evidence" value="ECO:0007669"/>
    <property type="project" value="TreeGrafter"/>
</dbReference>
<name>A0A836BQP6_9CHLO</name>
<dbReference type="EMBL" id="JAEHOE010000160">
    <property type="protein sequence ID" value="KAG2483984.1"/>
    <property type="molecule type" value="Genomic_DNA"/>
</dbReference>
<evidence type="ECO:0000259" key="3">
    <source>
        <dbReference type="Pfam" id="PF25372"/>
    </source>
</evidence>
<comment type="subcellular location">
    <subcellularLocation>
        <location evidence="1">Cytoplasm</location>
        <location evidence="1">Cytoskeleton</location>
        <location evidence="1">Cilium axoneme</location>
    </subcellularLocation>
</comment>
<dbReference type="SUPFAM" id="SSF52047">
    <property type="entry name" value="RNI-like"/>
    <property type="match status" value="1"/>
</dbReference>
<dbReference type="GO" id="GO:0005930">
    <property type="term" value="C:axoneme"/>
    <property type="evidence" value="ECO:0007669"/>
    <property type="project" value="UniProtKB-SubCell"/>
</dbReference>
<organism evidence="4 5">
    <name type="scientific">Edaphochlamys debaryana</name>
    <dbReference type="NCBI Taxonomy" id="47281"/>
    <lineage>
        <taxon>Eukaryota</taxon>
        <taxon>Viridiplantae</taxon>
        <taxon>Chlorophyta</taxon>
        <taxon>core chlorophytes</taxon>
        <taxon>Chlorophyceae</taxon>
        <taxon>CS clade</taxon>
        <taxon>Chlamydomonadales</taxon>
        <taxon>Chlamydomonadales incertae sedis</taxon>
        <taxon>Edaphochlamys</taxon>
    </lineage>
</organism>
<dbReference type="Gene3D" id="3.80.10.10">
    <property type="entry name" value="Ribonuclease Inhibitor"/>
    <property type="match status" value="1"/>
</dbReference>
<feature type="compositionally biased region" description="Low complexity" evidence="2">
    <location>
        <begin position="12"/>
        <end position="23"/>
    </location>
</feature>
<evidence type="ECO:0000313" key="5">
    <source>
        <dbReference type="Proteomes" id="UP000612055"/>
    </source>
</evidence>
<dbReference type="InterPro" id="IPR006553">
    <property type="entry name" value="Leu-rich_rpt_Cys-con_subtyp"/>
</dbReference>
<evidence type="ECO:0000313" key="4">
    <source>
        <dbReference type="EMBL" id="KAG2483984.1"/>
    </source>
</evidence>
<evidence type="ECO:0000256" key="2">
    <source>
        <dbReference type="SAM" id="MobiDB-lite"/>
    </source>
</evidence>
<dbReference type="SMART" id="SM00367">
    <property type="entry name" value="LRR_CC"/>
    <property type="match status" value="7"/>
</dbReference>
<dbReference type="InterPro" id="IPR032675">
    <property type="entry name" value="LRR_dom_sf"/>
</dbReference>
<dbReference type="GO" id="GO:0031146">
    <property type="term" value="P:SCF-dependent proteasomal ubiquitin-dependent protein catabolic process"/>
    <property type="evidence" value="ECO:0007669"/>
    <property type="project" value="TreeGrafter"/>
</dbReference>
<dbReference type="Pfam" id="PF25372">
    <property type="entry name" value="DUF7885"/>
    <property type="match status" value="1"/>
</dbReference>
<feature type="region of interest" description="Disordered" evidence="2">
    <location>
        <begin position="50"/>
        <end position="70"/>
    </location>
</feature>
<feature type="compositionally biased region" description="Basic and acidic residues" evidence="2">
    <location>
        <begin position="534"/>
        <end position="544"/>
    </location>
</feature>
<feature type="region of interest" description="Disordered" evidence="2">
    <location>
        <begin position="516"/>
        <end position="572"/>
    </location>
</feature>
<feature type="compositionally biased region" description="Gly residues" evidence="2">
    <location>
        <begin position="520"/>
        <end position="533"/>
    </location>
</feature>
<proteinExistence type="predicted"/>